<accession>A0A564G6E5</accession>
<dbReference type="EMBL" id="CABFVH010000096">
    <property type="protein sequence ID" value="VUF16109.1"/>
    <property type="molecule type" value="Genomic_DNA"/>
</dbReference>
<sequence>MIRFDFDEWDRAVRRLGASIEQVPFTLSVALNDATRKAADRLAADTWARHVEVRNRNFARYALRINQRANKRNLMTEIIENPALAGRGNFGMQATGGTKRARKGKLAIPLKGSVQRTARGVRANQRPAAVIARTPKRALRVTDRGILVGEKGRLRLKFSLEPQARQPAHVPMGRDFQSYMRDELRAALPAAIAKAMGTRRR</sequence>
<evidence type="ECO:0000313" key="1">
    <source>
        <dbReference type="EMBL" id="GJD59713.1"/>
    </source>
</evidence>
<dbReference type="AlphaFoldDB" id="A0A564G6E5"/>
<dbReference type="EMBL" id="BPQI01000245">
    <property type="protein sequence ID" value="GJD59713.1"/>
    <property type="molecule type" value="Genomic_DNA"/>
</dbReference>
<evidence type="ECO:0000313" key="2">
    <source>
        <dbReference type="EMBL" id="VUF16109.1"/>
    </source>
</evidence>
<dbReference type="Proteomes" id="UP001055303">
    <property type="component" value="Unassembled WGS sequence"/>
</dbReference>
<reference evidence="2 3" key="1">
    <citation type="submission" date="2019-06" db="EMBL/GenBank/DDBJ databases">
        <authorList>
            <person name="Rodrigo-Torres L."/>
            <person name="Arahal R. D."/>
            <person name="Lucena T."/>
        </authorList>
    </citation>
    <scope>NUCLEOTIDE SEQUENCE [LARGE SCALE GENOMIC DNA]</scope>
    <source>
        <strain evidence="2 3">SW08-7</strain>
    </source>
</reference>
<evidence type="ECO:0000313" key="4">
    <source>
        <dbReference type="Proteomes" id="UP001055303"/>
    </source>
</evidence>
<gene>
    <name evidence="1" type="ORF">IFDJLNFL_5644</name>
    <name evidence="2" type="ORF">MTDSW087_05860</name>
</gene>
<reference evidence="1" key="3">
    <citation type="submission" date="2021-08" db="EMBL/GenBank/DDBJ databases">
        <authorList>
            <person name="Tani A."/>
            <person name="Ola A."/>
            <person name="Ogura Y."/>
            <person name="Katsura K."/>
            <person name="Hayashi T."/>
        </authorList>
    </citation>
    <scope>NUCLEOTIDE SEQUENCE</scope>
    <source>
        <strain evidence="1">DSM 22415</strain>
    </source>
</reference>
<evidence type="ECO:0000313" key="3">
    <source>
        <dbReference type="Proteomes" id="UP000401717"/>
    </source>
</evidence>
<dbReference type="Proteomes" id="UP000401717">
    <property type="component" value="Unassembled WGS sequence"/>
</dbReference>
<keyword evidence="4" id="KW-1185">Reference proteome</keyword>
<protein>
    <submittedName>
        <fullName evidence="2">Uncharacterized protein</fullName>
    </submittedName>
</protein>
<proteinExistence type="predicted"/>
<name>A0A564G6E5_9HYPH</name>
<dbReference type="OrthoDB" id="8250402at2"/>
<dbReference type="RefSeq" id="WP_144769303.1">
    <property type="nucleotide sequence ID" value="NZ_BPQI01000245.1"/>
</dbReference>
<reference evidence="1" key="2">
    <citation type="journal article" date="2021" name="Front. Microbiol.">
        <title>Comprehensive Comparative Genomics and Phenotyping of Methylobacterium Species.</title>
        <authorList>
            <person name="Alessa O."/>
            <person name="Ogura Y."/>
            <person name="Fujitani Y."/>
            <person name="Takami H."/>
            <person name="Hayashi T."/>
            <person name="Sahin N."/>
            <person name="Tani A."/>
        </authorList>
    </citation>
    <scope>NUCLEOTIDE SEQUENCE</scope>
    <source>
        <strain evidence="1">DSM 22415</strain>
    </source>
</reference>
<organism evidence="2 3">
    <name type="scientific">Methylobacterium dankookense</name>
    <dbReference type="NCBI Taxonomy" id="560405"/>
    <lineage>
        <taxon>Bacteria</taxon>
        <taxon>Pseudomonadati</taxon>
        <taxon>Pseudomonadota</taxon>
        <taxon>Alphaproteobacteria</taxon>
        <taxon>Hyphomicrobiales</taxon>
        <taxon>Methylobacteriaceae</taxon>
        <taxon>Methylobacterium</taxon>
    </lineage>
</organism>